<proteinExistence type="predicted"/>
<dbReference type="AlphaFoldDB" id="A0AAD9B6W2"/>
<sequence>SLLALPVSTAGGAEGKRIGEEWHRAVSARKHMRTNTETHKHKHAHYSETPDTPRGVQLTQIRTHQSCPLWKTQ</sequence>
<dbReference type="EMBL" id="JASDAP010000027">
    <property type="protein sequence ID" value="KAK1877741.1"/>
    <property type="molecule type" value="Genomic_DNA"/>
</dbReference>
<feature type="non-terminal residue" evidence="2">
    <location>
        <position position="73"/>
    </location>
</feature>
<evidence type="ECO:0000313" key="2">
    <source>
        <dbReference type="EMBL" id="KAK1877741.1"/>
    </source>
</evidence>
<name>A0AAD9B6W2_DISEL</name>
<reference evidence="2" key="1">
    <citation type="submission" date="2023-04" db="EMBL/GenBank/DDBJ databases">
        <title>Chromosome-level genome of Chaenocephalus aceratus.</title>
        <authorList>
            <person name="Park H."/>
        </authorList>
    </citation>
    <scope>NUCLEOTIDE SEQUENCE</scope>
    <source>
        <strain evidence="2">DE</strain>
        <tissue evidence="2">Muscle</tissue>
    </source>
</reference>
<feature type="non-terminal residue" evidence="2">
    <location>
        <position position="1"/>
    </location>
</feature>
<evidence type="ECO:0000313" key="3">
    <source>
        <dbReference type="Proteomes" id="UP001228049"/>
    </source>
</evidence>
<protein>
    <submittedName>
        <fullName evidence="2">G polyprotein</fullName>
    </submittedName>
</protein>
<evidence type="ECO:0000256" key="1">
    <source>
        <dbReference type="SAM" id="MobiDB-lite"/>
    </source>
</evidence>
<gene>
    <name evidence="2" type="ORF">KUDE01_003049</name>
</gene>
<accession>A0AAD9B6W2</accession>
<organism evidence="2 3">
    <name type="scientific">Dissostichus eleginoides</name>
    <name type="common">Patagonian toothfish</name>
    <name type="synonym">Dissostichus amissus</name>
    <dbReference type="NCBI Taxonomy" id="100907"/>
    <lineage>
        <taxon>Eukaryota</taxon>
        <taxon>Metazoa</taxon>
        <taxon>Chordata</taxon>
        <taxon>Craniata</taxon>
        <taxon>Vertebrata</taxon>
        <taxon>Euteleostomi</taxon>
        <taxon>Actinopterygii</taxon>
        <taxon>Neopterygii</taxon>
        <taxon>Teleostei</taxon>
        <taxon>Neoteleostei</taxon>
        <taxon>Acanthomorphata</taxon>
        <taxon>Eupercaria</taxon>
        <taxon>Perciformes</taxon>
        <taxon>Notothenioidei</taxon>
        <taxon>Nototheniidae</taxon>
        <taxon>Dissostichus</taxon>
    </lineage>
</organism>
<feature type="compositionally biased region" description="Basic residues" evidence="1">
    <location>
        <begin position="29"/>
        <end position="44"/>
    </location>
</feature>
<keyword evidence="3" id="KW-1185">Reference proteome</keyword>
<feature type="region of interest" description="Disordered" evidence="1">
    <location>
        <begin position="29"/>
        <end position="55"/>
    </location>
</feature>
<dbReference type="Proteomes" id="UP001228049">
    <property type="component" value="Unassembled WGS sequence"/>
</dbReference>
<comment type="caution">
    <text evidence="2">The sequence shown here is derived from an EMBL/GenBank/DDBJ whole genome shotgun (WGS) entry which is preliminary data.</text>
</comment>